<accession>A0A059CRD5</accession>
<organism evidence="3">
    <name type="scientific">Eucalyptus grandis</name>
    <name type="common">Flooded gum</name>
    <dbReference type="NCBI Taxonomy" id="71139"/>
    <lineage>
        <taxon>Eukaryota</taxon>
        <taxon>Viridiplantae</taxon>
        <taxon>Streptophyta</taxon>
        <taxon>Embryophyta</taxon>
        <taxon>Tracheophyta</taxon>
        <taxon>Spermatophyta</taxon>
        <taxon>Magnoliopsida</taxon>
        <taxon>eudicotyledons</taxon>
        <taxon>Gunneridae</taxon>
        <taxon>Pentapetalae</taxon>
        <taxon>rosids</taxon>
        <taxon>malvids</taxon>
        <taxon>Myrtales</taxon>
        <taxon>Myrtaceae</taxon>
        <taxon>Myrtoideae</taxon>
        <taxon>Eucalypteae</taxon>
        <taxon>Eucalyptus</taxon>
    </lineage>
</organism>
<evidence type="ECO:0000256" key="2">
    <source>
        <dbReference type="SAM" id="Phobius"/>
    </source>
</evidence>
<sequence length="103" mass="11154">MDMEEQRQHLESLLLTVPQEKVASTSGNGFKKDEIFSEMKQQLSLAGPLVSVNLMIYCLQVISVMFVGHLGELALSGASMATSFASVTGLSMLLDLAMSKLET</sequence>
<dbReference type="InterPro" id="IPR002528">
    <property type="entry name" value="MATE_fam"/>
</dbReference>
<keyword evidence="2" id="KW-0812">Transmembrane</keyword>
<dbReference type="AlphaFoldDB" id="A0A059CRD5"/>
<dbReference type="GO" id="GO:0042910">
    <property type="term" value="F:xenobiotic transmembrane transporter activity"/>
    <property type="evidence" value="ECO:0007669"/>
    <property type="project" value="InterPro"/>
</dbReference>
<evidence type="ECO:0000256" key="1">
    <source>
        <dbReference type="ARBA" id="ARBA00010199"/>
    </source>
</evidence>
<dbReference type="PANTHER" id="PTHR11206">
    <property type="entry name" value="MULTIDRUG RESISTANCE PROTEIN"/>
    <property type="match status" value="1"/>
</dbReference>
<dbReference type="EMBL" id="KK198755">
    <property type="protein sequence ID" value="KCW81028.1"/>
    <property type="molecule type" value="Genomic_DNA"/>
</dbReference>
<feature type="transmembrane region" description="Helical" evidence="2">
    <location>
        <begin position="45"/>
        <end position="67"/>
    </location>
</feature>
<evidence type="ECO:0008006" key="4">
    <source>
        <dbReference type="Google" id="ProtNLM"/>
    </source>
</evidence>
<dbReference type="GO" id="GO:0015297">
    <property type="term" value="F:antiporter activity"/>
    <property type="evidence" value="ECO:0007669"/>
    <property type="project" value="InterPro"/>
</dbReference>
<evidence type="ECO:0000313" key="3">
    <source>
        <dbReference type="EMBL" id="KCW81028.1"/>
    </source>
</evidence>
<dbReference type="Gramene" id="KCW81028">
    <property type="protein sequence ID" value="KCW81028"/>
    <property type="gene ID" value="EUGRSUZ_C02401"/>
</dbReference>
<comment type="similarity">
    <text evidence="1">Belongs to the multi antimicrobial extrusion (MATE) (TC 2.A.66.1) family.</text>
</comment>
<keyword evidence="2" id="KW-1133">Transmembrane helix</keyword>
<reference evidence="3" key="1">
    <citation type="submission" date="2013-07" db="EMBL/GenBank/DDBJ databases">
        <title>The genome of Eucalyptus grandis.</title>
        <authorList>
            <person name="Schmutz J."/>
            <person name="Hayes R."/>
            <person name="Myburg A."/>
            <person name="Tuskan G."/>
            <person name="Grattapaglia D."/>
            <person name="Rokhsar D.S."/>
        </authorList>
    </citation>
    <scope>NUCLEOTIDE SEQUENCE</scope>
    <source>
        <tissue evidence="3">Leaf extractions</tissue>
    </source>
</reference>
<dbReference type="GO" id="GO:0016020">
    <property type="term" value="C:membrane"/>
    <property type="evidence" value="ECO:0007669"/>
    <property type="project" value="InterPro"/>
</dbReference>
<proteinExistence type="inferred from homology"/>
<name>A0A059CRD5_EUCGR</name>
<gene>
    <name evidence="3" type="ORF">EUGRSUZ_C02401</name>
</gene>
<protein>
    <recommendedName>
        <fullName evidence="4">Protein DETOXIFICATION</fullName>
    </recommendedName>
</protein>
<dbReference type="Pfam" id="PF01554">
    <property type="entry name" value="MatE"/>
    <property type="match status" value="1"/>
</dbReference>
<keyword evidence="2" id="KW-0472">Membrane</keyword>
<dbReference type="OMA" id="QFISMTM"/>
<dbReference type="InParanoid" id="A0A059CRD5"/>